<evidence type="ECO:0000313" key="2">
    <source>
        <dbReference type="EMBL" id="KAF2837023.1"/>
    </source>
</evidence>
<proteinExistence type="predicted"/>
<comment type="caution">
    <text evidence="2">The sequence shown here is derived from an EMBL/GenBank/DDBJ whole genome shotgun (WGS) entry which is preliminary data.</text>
</comment>
<keyword evidence="1" id="KW-0472">Membrane</keyword>
<evidence type="ECO:0000256" key="1">
    <source>
        <dbReference type="SAM" id="Phobius"/>
    </source>
</evidence>
<name>A0A9P4S6F8_9PEZI</name>
<dbReference type="Proteomes" id="UP000799429">
    <property type="component" value="Unassembled WGS sequence"/>
</dbReference>
<keyword evidence="1" id="KW-0812">Transmembrane</keyword>
<dbReference type="EMBL" id="MU006101">
    <property type="protein sequence ID" value="KAF2837023.1"/>
    <property type="molecule type" value="Genomic_DNA"/>
</dbReference>
<sequence length="142" mass="16221">MCRRKRLRQLLLTLSISVEDSKNVAVDINTREFFFHRTVSSRKCRENAKRLLLELLPEIGLVVHNTTLRGRCAEVCKMCYTLPPKTIQAMGKPSRRSNDSQHRVVLLLVSLDFWVLFHLFAQGFKGLASAYPASIFLGAETE</sequence>
<keyword evidence="3" id="KW-1185">Reference proteome</keyword>
<accession>A0A9P4S6F8</accession>
<gene>
    <name evidence="2" type="ORF">M501DRAFT_214529</name>
</gene>
<feature type="transmembrane region" description="Helical" evidence="1">
    <location>
        <begin position="104"/>
        <end position="121"/>
    </location>
</feature>
<dbReference type="AlphaFoldDB" id="A0A9P4S6F8"/>
<evidence type="ECO:0000313" key="3">
    <source>
        <dbReference type="Proteomes" id="UP000799429"/>
    </source>
</evidence>
<protein>
    <submittedName>
        <fullName evidence="2">Uncharacterized protein</fullName>
    </submittedName>
</protein>
<organism evidence="2 3">
    <name type="scientific">Patellaria atrata CBS 101060</name>
    <dbReference type="NCBI Taxonomy" id="1346257"/>
    <lineage>
        <taxon>Eukaryota</taxon>
        <taxon>Fungi</taxon>
        <taxon>Dikarya</taxon>
        <taxon>Ascomycota</taxon>
        <taxon>Pezizomycotina</taxon>
        <taxon>Dothideomycetes</taxon>
        <taxon>Dothideomycetes incertae sedis</taxon>
        <taxon>Patellariales</taxon>
        <taxon>Patellariaceae</taxon>
        <taxon>Patellaria</taxon>
    </lineage>
</organism>
<keyword evidence="1" id="KW-1133">Transmembrane helix</keyword>
<reference evidence="2" key="1">
    <citation type="journal article" date="2020" name="Stud. Mycol.">
        <title>101 Dothideomycetes genomes: a test case for predicting lifestyles and emergence of pathogens.</title>
        <authorList>
            <person name="Haridas S."/>
            <person name="Albert R."/>
            <person name="Binder M."/>
            <person name="Bloem J."/>
            <person name="Labutti K."/>
            <person name="Salamov A."/>
            <person name="Andreopoulos B."/>
            <person name="Baker S."/>
            <person name="Barry K."/>
            <person name="Bills G."/>
            <person name="Bluhm B."/>
            <person name="Cannon C."/>
            <person name="Castanera R."/>
            <person name="Culley D."/>
            <person name="Daum C."/>
            <person name="Ezra D."/>
            <person name="Gonzalez J."/>
            <person name="Henrissat B."/>
            <person name="Kuo A."/>
            <person name="Liang C."/>
            <person name="Lipzen A."/>
            <person name="Lutzoni F."/>
            <person name="Magnuson J."/>
            <person name="Mondo S."/>
            <person name="Nolan M."/>
            <person name="Ohm R."/>
            <person name="Pangilinan J."/>
            <person name="Park H.-J."/>
            <person name="Ramirez L."/>
            <person name="Alfaro M."/>
            <person name="Sun H."/>
            <person name="Tritt A."/>
            <person name="Yoshinaga Y."/>
            <person name="Zwiers L.-H."/>
            <person name="Turgeon B."/>
            <person name="Goodwin S."/>
            <person name="Spatafora J."/>
            <person name="Crous P."/>
            <person name="Grigoriev I."/>
        </authorList>
    </citation>
    <scope>NUCLEOTIDE SEQUENCE</scope>
    <source>
        <strain evidence="2">CBS 101060</strain>
    </source>
</reference>